<accession>A0AA35G9F7</accession>
<sequence>MLEALIVGLSFAAGALLAVAAMTPAAATPLARRLQEIHGPGAAGAQPEELTLPFTERVVRPLVESGLRALGRLLPRALVDTARRRLDEAGLRIDPARFVGLQAALATLGVLGGLLLGLDRLLAGAPLLPAVLASSLGVLGWRLPGVWAARRGAWRRRMLARALPDVLDLLSVSVEAGLGFDGAVQKVAEKFPEPVSGEFREYLRDIRLGQTRADALRALADRSGSPELRTFVAAVVQADQLGVSISRVLKAQSDAMRLRRKQRAEERAMQLPLKLLFPLVFFIFPSLFVVILGPVVIQFLGVLRP</sequence>
<dbReference type="RefSeq" id="WP_264844314.1">
    <property type="nucleotide sequence ID" value="NZ_AP025628.1"/>
</dbReference>
<evidence type="ECO:0000256" key="2">
    <source>
        <dbReference type="ARBA" id="ARBA00022475"/>
    </source>
</evidence>
<dbReference type="Pfam" id="PF00482">
    <property type="entry name" value="T2SSF"/>
    <property type="match status" value="1"/>
</dbReference>
<evidence type="ECO:0000256" key="1">
    <source>
        <dbReference type="ARBA" id="ARBA00004651"/>
    </source>
</evidence>
<dbReference type="Proteomes" id="UP001163687">
    <property type="component" value="Chromosome"/>
</dbReference>
<dbReference type="EMBL" id="AP025628">
    <property type="protein sequence ID" value="BDG60244.1"/>
    <property type="molecule type" value="Genomic_DNA"/>
</dbReference>
<keyword evidence="3 6" id="KW-0812">Transmembrane</keyword>
<proteinExistence type="predicted"/>
<dbReference type="PANTHER" id="PTHR35007">
    <property type="entry name" value="INTEGRAL MEMBRANE PROTEIN-RELATED"/>
    <property type="match status" value="1"/>
</dbReference>
<feature type="domain" description="Type II secretion system protein GspF" evidence="7">
    <location>
        <begin position="167"/>
        <end position="292"/>
    </location>
</feature>
<gene>
    <name evidence="8" type="ORF">caldi_13340</name>
</gene>
<keyword evidence="4 6" id="KW-1133">Transmembrane helix</keyword>
<evidence type="ECO:0000313" key="9">
    <source>
        <dbReference type="Proteomes" id="UP001163687"/>
    </source>
</evidence>
<evidence type="ECO:0000259" key="7">
    <source>
        <dbReference type="Pfam" id="PF00482"/>
    </source>
</evidence>
<dbReference type="KEGG" id="cmic:caldi_13340"/>
<dbReference type="PANTHER" id="PTHR35007:SF2">
    <property type="entry name" value="PILUS ASSEMBLE PROTEIN"/>
    <property type="match status" value="1"/>
</dbReference>
<organism evidence="8 9">
    <name type="scientific">Caldinitratiruptor microaerophilus</name>
    <dbReference type="NCBI Taxonomy" id="671077"/>
    <lineage>
        <taxon>Bacteria</taxon>
        <taxon>Bacillati</taxon>
        <taxon>Bacillota</taxon>
        <taxon>Clostridia</taxon>
        <taxon>Eubacteriales</taxon>
        <taxon>Symbiobacteriaceae</taxon>
        <taxon>Caldinitratiruptor</taxon>
    </lineage>
</organism>
<protein>
    <submittedName>
        <fullName evidence="8">Type II secretion system protein</fullName>
    </submittedName>
</protein>
<evidence type="ECO:0000313" key="8">
    <source>
        <dbReference type="EMBL" id="BDG60244.1"/>
    </source>
</evidence>
<dbReference type="InterPro" id="IPR018076">
    <property type="entry name" value="T2SS_GspF_dom"/>
</dbReference>
<evidence type="ECO:0000256" key="4">
    <source>
        <dbReference type="ARBA" id="ARBA00022989"/>
    </source>
</evidence>
<keyword evidence="9" id="KW-1185">Reference proteome</keyword>
<reference evidence="8" key="1">
    <citation type="submission" date="2022-03" db="EMBL/GenBank/DDBJ databases">
        <title>Complete genome sequence of Caldinitratiruptor microaerophilus.</title>
        <authorList>
            <person name="Mukaiyama R."/>
            <person name="Nishiyama T."/>
            <person name="Ueda K."/>
        </authorList>
    </citation>
    <scope>NUCLEOTIDE SEQUENCE</scope>
    <source>
        <strain evidence="8">JCM 16183</strain>
    </source>
</reference>
<keyword evidence="2" id="KW-1003">Cell membrane</keyword>
<evidence type="ECO:0000256" key="6">
    <source>
        <dbReference type="SAM" id="Phobius"/>
    </source>
</evidence>
<feature type="transmembrane region" description="Helical" evidence="6">
    <location>
        <begin position="96"/>
        <end position="118"/>
    </location>
</feature>
<keyword evidence="5 6" id="KW-0472">Membrane</keyword>
<dbReference type="AlphaFoldDB" id="A0AA35G9F7"/>
<name>A0AA35G9F7_9FIRM</name>
<evidence type="ECO:0000256" key="5">
    <source>
        <dbReference type="ARBA" id="ARBA00023136"/>
    </source>
</evidence>
<feature type="transmembrane region" description="Helical" evidence="6">
    <location>
        <begin position="275"/>
        <end position="300"/>
    </location>
</feature>
<dbReference type="GO" id="GO:0005886">
    <property type="term" value="C:plasma membrane"/>
    <property type="evidence" value="ECO:0007669"/>
    <property type="project" value="UniProtKB-SubCell"/>
</dbReference>
<evidence type="ECO:0000256" key="3">
    <source>
        <dbReference type="ARBA" id="ARBA00022692"/>
    </source>
</evidence>
<feature type="transmembrane region" description="Helical" evidence="6">
    <location>
        <begin position="130"/>
        <end position="149"/>
    </location>
</feature>
<comment type="subcellular location">
    <subcellularLocation>
        <location evidence="1">Cell membrane</location>
        <topology evidence="1">Multi-pass membrane protein</topology>
    </subcellularLocation>
</comment>